<gene>
    <name evidence="2" type="ORF">D9758_010248</name>
</gene>
<dbReference type="Pfam" id="PF00078">
    <property type="entry name" value="RVT_1"/>
    <property type="match status" value="1"/>
</dbReference>
<keyword evidence="3" id="KW-1185">Reference proteome</keyword>
<accession>A0A8H5GAE3</accession>
<protein>
    <recommendedName>
        <fullName evidence="1">Reverse transcriptase domain-containing protein</fullName>
    </recommendedName>
</protein>
<organism evidence="2 3">
    <name type="scientific">Tetrapyrgos nigripes</name>
    <dbReference type="NCBI Taxonomy" id="182062"/>
    <lineage>
        <taxon>Eukaryota</taxon>
        <taxon>Fungi</taxon>
        <taxon>Dikarya</taxon>
        <taxon>Basidiomycota</taxon>
        <taxon>Agaricomycotina</taxon>
        <taxon>Agaricomycetes</taxon>
        <taxon>Agaricomycetidae</taxon>
        <taxon>Agaricales</taxon>
        <taxon>Marasmiineae</taxon>
        <taxon>Marasmiaceae</taxon>
        <taxon>Tetrapyrgos</taxon>
    </lineage>
</organism>
<proteinExistence type="predicted"/>
<sequence length="263" mass="29414">MKNGKATRPGTIPNDLFNAARDIIVPYLGPIHRAIYNLEIYPNDWSLRKLGKPDYRPIILSNGHGRLANSCAAGDIIKCAEILGLLPALQFGAWPGHNTMDSIHLLIDCIKALWRKGYVVTALFMDMKGAFPSVDLDMLCHELRMSPELMGNGGEDQGDPFLVVGYILYVAGLLRLIDKLANCEGFGFMDDVVVISWEKRVKDIHEQLGFMIMRHGGVMEWMKEHNCMFGIDKFKVVDLTRKKMGLRDEEGRPGIKVGDGVLV</sequence>
<feature type="domain" description="Reverse transcriptase" evidence="1">
    <location>
        <begin position="52"/>
        <end position="237"/>
    </location>
</feature>
<evidence type="ECO:0000313" key="2">
    <source>
        <dbReference type="EMBL" id="KAF5361276.1"/>
    </source>
</evidence>
<dbReference type="EMBL" id="JAACJM010000041">
    <property type="protein sequence ID" value="KAF5361276.1"/>
    <property type="molecule type" value="Genomic_DNA"/>
</dbReference>
<evidence type="ECO:0000313" key="3">
    <source>
        <dbReference type="Proteomes" id="UP000559256"/>
    </source>
</evidence>
<comment type="caution">
    <text evidence="2">The sequence shown here is derived from an EMBL/GenBank/DDBJ whole genome shotgun (WGS) entry which is preliminary data.</text>
</comment>
<name>A0A8H5GAE3_9AGAR</name>
<evidence type="ECO:0000259" key="1">
    <source>
        <dbReference type="Pfam" id="PF00078"/>
    </source>
</evidence>
<dbReference type="InterPro" id="IPR000477">
    <property type="entry name" value="RT_dom"/>
</dbReference>
<dbReference type="OrthoDB" id="412006at2759"/>
<reference evidence="2 3" key="1">
    <citation type="journal article" date="2020" name="ISME J.">
        <title>Uncovering the hidden diversity of litter-decomposition mechanisms in mushroom-forming fungi.</title>
        <authorList>
            <person name="Floudas D."/>
            <person name="Bentzer J."/>
            <person name="Ahren D."/>
            <person name="Johansson T."/>
            <person name="Persson P."/>
            <person name="Tunlid A."/>
        </authorList>
    </citation>
    <scope>NUCLEOTIDE SEQUENCE [LARGE SCALE GENOMIC DNA]</scope>
    <source>
        <strain evidence="2 3">CBS 291.85</strain>
    </source>
</reference>
<dbReference type="AlphaFoldDB" id="A0A8H5GAE3"/>
<dbReference type="Proteomes" id="UP000559256">
    <property type="component" value="Unassembled WGS sequence"/>
</dbReference>